<evidence type="ECO:0000313" key="20">
    <source>
        <dbReference type="Proteomes" id="UP000199024"/>
    </source>
</evidence>
<feature type="active site" description="Nucleophile" evidence="15">
    <location>
        <position position="247"/>
    </location>
</feature>
<sequence length="583" mass="65949">MHEFKVWAPRANKIAIKIGNEATAMQGPSESGWWKASIDSADDGTDYAFLLDDDNTLYPDPRSLWQPEGVHGRSRVYDQRRFHWTDDTWQGPPFSGAILYELHIGTFTAEGTFDSAIARLDHLHALGVTHIEIMPVNAFPGAQGWGYDGVALYAVQQSYGGPDALKRFVDACHHRGLAVILDVVYNHFGPTGNYTGKFGPYLTDRHKTPWGDAVNFDEGGSDEVRRFFCDNALMWMRDYHIDGLRLDAIHEFMDRSAVHFLEQLSSEVETLSATLQRKLILIAESDLNDPKIVRPREAGGYGIDAQWSDDFHHALFTLMHMEPNGAGYYSDFGSFEKLVKALTHIFVFDGGYSRYRNRSHGRPVDGLSAHHFISFIQNHDQIGNRAKGERLEHLVGMNRARIAAALLFTAPFIPMIFQGEEFAASTPFLYFADHEDEEMARLVSAGRRREFAAFGFDGDDIADPENEATFLRSKLHWSELNEGIHAEMHIWFRSLIRLRRCSQSLNDGDKDHVEIRYDEEKKWLCMQRGLVTILCNLGETSPQFEAPEDSRLELSTVPSLAIVDGKVTLPPDSLCILSAEEPY</sequence>
<dbReference type="PANTHER" id="PTHR43651:SF11">
    <property type="entry name" value="MALTO-OLIGOSYLTREHALOSE TREHALOHYDROLASE"/>
    <property type="match status" value="1"/>
</dbReference>
<dbReference type="SUPFAM" id="SSF81296">
    <property type="entry name" value="E set domains"/>
    <property type="match status" value="1"/>
</dbReference>
<feature type="binding site" evidence="16">
    <location>
        <begin position="245"/>
        <end position="250"/>
    </location>
    <ligand>
        <name>substrate</name>
    </ligand>
</feature>
<dbReference type="STRING" id="474950.SAMN05421771_3992"/>
<dbReference type="InterPro" id="IPR006047">
    <property type="entry name" value="GH13_cat_dom"/>
</dbReference>
<gene>
    <name evidence="19" type="ORF">SAMN05421771_3992</name>
</gene>
<keyword evidence="8" id="KW-0119">Carbohydrate metabolism</keyword>
<evidence type="ECO:0000256" key="3">
    <source>
        <dbReference type="ARBA" id="ARBA00008061"/>
    </source>
</evidence>
<dbReference type="RefSeq" id="WP_089843077.1">
    <property type="nucleotide sequence ID" value="NZ_FOZL01000002.1"/>
</dbReference>
<evidence type="ECO:0000256" key="9">
    <source>
        <dbReference type="ARBA" id="ARBA00023295"/>
    </source>
</evidence>
<evidence type="ECO:0000256" key="13">
    <source>
        <dbReference type="NCBIfam" id="TIGR02402"/>
    </source>
</evidence>
<dbReference type="EC" id="3.2.1.141" evidence="4 13"/>
<evidence type="ECO:0000256" key="12">
    <source>
        <dbReference type="ARBA" id="ARBA00034013"/>
    </source>
</evidence>
<dbReference type="GO" id="GO:0033942">
    <property type="term" value="F:4-alpha-D-(1-&gt;4)-alpha-D-glucanotrehalose trehalohydrolase activity"/>
    <property type="evidence" value="ECO:0007669"/>
    <property type="project" value="UniProtKB-EC"/>
</dbReference>
<dbReference type="PIRSF" id="PIRSF006337">
    <property type="entry name" value="Trehalose_TreZ"/>
    <property type="match status" value="1"/>
</dbReference>
<comment type="pathway">
    <text evidence="2 14">Glycan biosynthesis; trehalose biosynthesis.</text>
</comment>
<keyword evidence="20" id="KW-1185">Reference proteome</keyword>
<evidence type="ECO:0000256" key="10">
    <source>
        <dbReference type="ARBA" id="ARBA00032057"/>
    </source>
</evidence>
<evidence type="ECO:0000256" key="5">
    <source>
        <dbReference type="ARBA" id="ARBA00015938"/>
    </source>
</evidence>
<comment type="similarity">
    <text evidence="3 14">Belongs to the glycosyl hydrolase 13 family.</text>
</comment>
<evidence type="ECO:0000256" key="4">
    <source>
        <dbReference type="ARBA" id="ARBA00012268"/>
    </source>
</evidence>
<evidence type="ECO:0000256" key="7">
    <source>
        <dbReference type="ARBA" id="ARBA00022801"/>
    </source>
</evidence>
<evidence type="ECO:0000256" key="1">
    <source>
        <dbReference type="ARBA" id="ARBA00004496"/>
    </source>
</evidence>
<dbReference type="CDD" id="cd02853">
    <property type="entry name" value="E_set_MTHase_like_N"/>
    <property type="match status" value="1"/>
</dbReference>
<protein>
    <recommendedName>
        <fullName evidence="5 13">Malto-oligosyltrehalose trehalohydrolase</fullName>
        <shortName evidence="14">MTHase</shortName>
        <ecNumber evidence="4 13">3.2.1.141</ecNumber>
    </recommendedName>
    <alternativeName>
        <fullName evidence="11 14">4-alpha-D-((1-&gt;4)-alpha-D-glucano)trehalose trehalohydrolase</fullName>
    </alternativeName>
    <alternativeName>
        <fullName evidence="10 14">Maltooligosyl trehalose trehalohydrolase</fullName>
    </alternativeName>
</protein>
<evidence type="ECO:0000256" key="8">
    <source>
        <dbReference type="ARBA" id="ARBA00023277"/>
    </source>
</evidence>
<dbReference type="GO" id="GO:0005737">
    <property type="term" value="C:cytoplasm"/>
    <property type="evidence" value="ECO:0007669"/>
    <property type="project" value="UniProtKB-SubCell"/>
</dbReference>
<evidence type="ECO:0000256" key="16">
    <source>
        <dbReference type="PIRSR" id="PIRSR006337-2"/>
    </source>
</evidence>
<dbReference type="EMBL" id="FOZL01000002">
    <property type="protein sequence ID" value="SFS20990.1"/>
    <property type="molecule type" value="Genomic_DNA"/>
</dbReference>
<dbReference type="AlphaFoldDB" id="A0A1I6MZ64"/>
<feature type="active site" description="Proton donor" evidence="15">
    <location>
        <position position="284"/>
    </location>
</feature>
<dbReference type="GO" id="GO:0005992">
    <property type="term" value="P:trehalose biosynthetic process"/>
    <property type="evidence" value="ECO:0007669"/>
    <property type="project" value="UniProtKB-UniRule"/>
</dbReference>
<evidence type="ECO:0000256" key="14">
    <source>
        <dbReference type="PIRNR" id="PIRNR006337"/>
    </source>
</evidence>
<dbReference type="InterPro" id="IPR044901">
    <property type="entry name" value="Trehalose_TreZ_E-set_sf"/>
</dbReference>
<keyword evidence="6" id="KW-0963">Cytoplasm</keyword>
<organism evidence="19 20">
    <name type="scientific">Granulicella pectinivorans</name>
    <dbReference type="NCBI Taxonomy" id="474950"/>
    <lineage>
        <taxon>Bacteria</taxon>
        <taxon>Pseudomonadati</taxon>
        <taxon>Acidobacteriota</taxon>
        <taxon>Terriglobia</taxon>
        <taxon>Terriglobales</taxon>
        <taxon>Acidobacteriaceae</taxon>
        <taxon>Granulicella</taxon>
    </lineage>
</organism>
<comment type="subcellular location">
    <subcellularLocation>
        <location evidence="1 15">Cytoplasm</location>
    </subcellularLocation>
</comment>
<dbReference type="UniPathway" id="UPA00299"/>
<feature type="domain" description="Glycosyl hydrolase family 13 catalytic" evidence="18">
    <location>
        <begin position="80"/>
        <end position="447"/>
    </location>
</feature>
<evidence type="ECO:0000256" key="17">
    <source>
        <dbReference type="PIRSR" id="PIRSR006337-3"/>
    </source>
</evidence>
<comment type="catalytic activity">
    <reaction evidence="12 14">
        <text>hydrolysis of (1-&gt;4)-alpha-D-glucosidic linkage in 4-alpha-D-[(1-&gt;4)-alpha-D-glucanosyl]n trehalose to yield trehalose and (1-&gt;4)-alpha-D-glucan.</text>
        <dbReference type="EC" id="3.2.1.141"/>
    </reaction>
</comment>
<dbReference type="CDD" id="cd11325">
    <property type="entry name" value="AmyAc_GTHase"/>
    <property type="match status" value="1"/>
</dbReference>
<keyword evidence="7 14" id="KW-0378">Hydrolase</keyword>
<dbReference type="NCBIfam" id="TIGR02402">
    <property type="entry name" value="trehalose_TreZ"/>
    <property type="match status" value="1"/>
</dbReference>
<evidence type="ECO:0000256" key="2">
    <source>
        <dbReference type="ARBA" id="ARBA00005199"/>
    </source>
</evidence>
<evidence type="ECO:0000256" key="6">
    <source>
        <dbReference type="ARBA" id="ARBA00022490"/>
    </source>
</evidence>
<dbReference type="Gene3D" id="2.60.40.10">
    <property type="entry name" value="Immunoglobulins"/>
    <property type="match status" value="1"/>
</dbReference>
<dbReference type="PANTHER" id="PTHR43651">
    <property type="entry name" value="1,4-ALPHA-GLUCAN-BRANCHING ENZYME"/>
    <property type="match status" value="1"/>
</dbReference>
<dbReference type="Pfam" id="PF00128">
    <property type="entry name" value="Alpha-amylase"/>
    <property type="match status" value="1"/>
</dbReference>
<dbReference type="Proteomes" id="UP000199024">
    <property type="component" value="Unassembled WGS sequence"/>
</dbReference>
<feature type="binding site" evidence="16">
    <location>
        <begin position="379"/>
        <end position="384"/>
    </location>
    <ligand>
        <name>substrate</name>
    </ligand>
</feature>
<keyword evidence="9 14" id="KW-0326">Glycosidase</keyword>
<name>A0A1I6MZ64_9BACT</name>
<dbReference type="InterPro" id="IPR013783">
    <property type="entry name" value="Ig-like_fold"/>
</dbReference>
<feature type="binding site" evidence="16">
    <location>
        <begin position="309"/>
        <end position="313"/>
    </location>
    <ligand>
        <name>substrate</name>
    </ligand>
</feature>
<evidence type="ECO:0000313" key="19">
    <source>
        <dbReference type="EMBL" id="SFS20990.1"/>
    </source>
</evidence>
<proteinExistence type="inferred from homology"/>
<dbReference type="InterPro" id="IPR014756">
    <property type="entry name" value="Ig_E-set"/>
</dbReference>
<dbReference type="InterPro" id="IPR012768">
    <property type="entry name" value="Trehalose_TreZ"/>
</dbReference>
<dbReference type="SMART" id="SM00642">
    <property type="entry name" value="Aamy"/>
    <property type="match status" value="1"/>
</dbReference>
<evidence type="ECO:0000259" key="18">
    <source>
        <dbReference type="SMART" id="SM00642"/>
    </source>
</evidence>
<dbReference type="SUPFAM" id="SSF51445">
    <property type="entry name" value="(Trans)glycosidases"/>
    <property type="match status" value="1"/>
</dbReference>
<accession>A0A1I6MZ64</accession>
<evidence type="ECO:0000256" key="11">
    <source>
        <dbReference type="ARBA" id="ARBA00033284"/>
    </source>
</evidence>
<dbReference type="Gene3D" id="3.20.20.80">
    <property type="entry name" value="Glycosidases"/>
    <property type="match status" value="1"/>
</dbReference>
<feature type="site" description="Transition state stabilizer" evidence="17">
    <location>
        <position position="380"/>
    </location>
</feature>
<dbReference type="OrthoDB" id="9800174at2"/>
<dbReference type="InterPro" id="IPR017853">
    <property type="entry name" value="GH"/>
</dbReference>
<dbReference type="Gene3D" id="1.10.10.760">
    <property type="entry name" value="E-set domains of sugar-utilizing enzymes"/>
    <property type="match status" value="1"/>
</dbReference>
<evidence type="ECO:0000256" key="15">
    <source>
        <dbReference type="PIRSR" id="PIRSR006337-1"/>
    </source>
</evidence>
<reference evidence="19 20" key="1">
    <citation type="submission" date="2016-10" db="EMBL/GenBank/DDBJ databases">
        <authorList>
            <person name="de Groot N.N."/>
        </authorList>
    </citation>
    <scope>NUCLEOTIDE SEQUENCE [LARGE SCALE GENOMIC DNA]</scope>
    <source>
        <strain evidence="19 20">DSM 21001</strain>
    </source>
</reference>